<dbReference type="InterPro" id="IPR036612">
    <property type="entry name" value="KH_dom_type_1_sf"/>
</dbReference>
<dbReference type="FunFam" id="3.30.1370.10:FF:000097">
    <property type="entry name" value="Splicing factor-like protein 1 isoform A"/>
    <property type="match status" value="1"/>
</dbReference>
<feature type="compositionally biased region" description="Polar residues" evidence="3">
    <location>
        <begin position="809"/>
        <end position="820"/>
    </location>
</feature>
<sequence>MSAKVDTRSAVDPSSTKMSASTTPTSTQKVSMFAAKSGFVIPKNKLSGSLIPIFRGPKKPGGGDAADEETTKVVQRKTKWGPDLTQDAAVKRGRSLAYQTRVDQIAQQLKLGSLEAGDTQDSPIKAENPDHRSPSPQRNSEKSELLELEKREAIGEILKLNPSYKVPADYKPLLKESRVPIPVKEYPGFNFIGLIFGRGGENQKRLEKETGAKINVYGTKSETGEKGEIKPSDGNEIQGAYEELYVQISAETFEKIDAAVSIIELLVTSVSGNLVAVSTTSTSVSGDNNDVQSQDASTSHMFPTGVVNQGALQPEARPVQIPLQGQFQFPGQWFPSGQSHSGMHASPVHLSSSPLNPSNMPSLFGPRPTPMVGFNSFLQNSPVPPRPQPPTHVLQNLYMAQTSPLGHIGQLRNPSMTALQPSSAQPNVSGHFPFTSSQPPTRPASVAGPLMASIPQPMSGIQPLTPAGGSWSAHASASASLGLSNMGQMAPQMVSPNRPHPQNPQPGIASMAPPSNVSTASLASPNFFPSQSSTPQLSSNAVNRPFAAPHFALNPPLQGGNPAAFSHSLHQTPAPVPAPNSSTNPGLGSASIPSPSSTLQSGRPNSVSGSTPNFTSIKPPTITAPSSGDFTFQPRRPQNPVSQTVPTSSSQPASQSTLQVQPPTPQAPSFRLAMPNITPQPVNQVLQRPQFSNLAGQPLAPVSAVPYAGSPTPIGPPRLPAFPNASVAPRTPLPQMGQRNFSPAPQMPNLPGPILHRPGNSLQLQQNYPARTRPEIHLAPNQQFSNTFSFASSKPVSKPGGQQIYDPFSPTSVPTSKSEG</sequence>
<dbReference type="InterPro" id="IPR045071">
    <property type="entry name" value="BBP-like"/>
</dbReference>
<name>A0A2N9J5U5_FAGSY</name>
<evidence type="ECO:0000256" key="3">
    <source>
        <dbReference type="SAM" id="MobiDB-lite"/>
    </source>
</evidence>
<protein>
    <recommendedName>
        <fullName evidence="4">K Homology domain-containing protein</fullName>
    </recommendedName>
</protein>
<feature type="compositionally biased region" description="Polar residues" evidence="3">
    <location>
        <begin position="780"/>
        <end position="795"/>
    </location>
</feature>
<evidence type="ECO:0000256" key="1">
    <source>
        <dbReference type="ARBA" id="ARBA00022884"/>
    </source>
</evidence>
<gene>
    <name evidence="5" type="ORF">FSB_LOCUS60080</name>
</gene>
<dbReference type="InterPro" id="IPR055256">
    <property type="entry name" value="KH_1_KHDC4/BBP-like"/>
</dbReference>
<feature type="compositionally biased region" description="Basic and acidic residues" evidence="3">
    <location>
        <begin position="127"/>
        <end position="144"/>
    </location>
</feature>
<feature type="compositionally biased region" description="Low complexity" evidence="3">
    <location>
        <begin position="640"/>
        <end position="657"/>
    </location>
</feature>
<feature type="compositionally biased region" description="Polar residues" evidence="3">
    <location>
        <begin position="416"/>
        <end position="439"/>
    </location>
</feature>
<reference evidence="5" key="1">
    <citation type="submission" date="2018-02" db="EMBL/GenBank/DDBJ databases">
        <authorList>
            <person name="Cohen D.B."/>
            <person name="Kent A.D."/>
        </authorList>
    </citation>
    <scope>NUCLEOTIDE SEQUENCE</scope>
</reference>
<dbReference type="AlphaFoldDB" id="A0A2N9J5U5"/>
<dbReference type="PROSITE" id="PS50084">
    <property type="entry name" value="KH_TYPE_1"/>
    <property type="match status" value="1"/>
</dbReference>
<feature type="domain" description="K Homology" evidence="4">
    <location>
        <begin position="173"/>
        <end position="268"/>
    </location>
</feature>
<feature type="region of interest" description="Disordered" evidence="3">
    <location>
        <begin position="775"/>
        <end position="820"/>
    </location>
</feature>
<dbReference type="PANTHER" id="PTHR11208:SF98">
    <property type="entry name" value="RNA-BINDING KH DOMAIN-CONTAINING PROTEIN"/>
    <property type="match status" value="1"/>
</dbReference>
<feature type="region of interest" description="Disordered" evidence="3">
    <location>
        <begin position="1"/>
        <end position="29"/>
    </location>
</feature>
<feature type="compositionally biased region" description="Polar residues" evidence="3">
    <location>
        <begin position="579"/>
        <end position="630"/>
    </location>
</feature>
<dbReference type="SUPFAM" id="SSF54791">
    <property type="entry name" value="Eukaryotic type KH-domain (KH-domain type I)"/>
    <property type="match status" value="1"/>
</dbReference>
<accession>A0A2N9J5U5</accession>
<evidence type="ECO:0000313" key="5">
    <source>
        <dbReference type="EMBL" id="SPD32198.1"/>
    </source>
</evidence>
<feature type="region of interest" description="Disordered" evidence="3">
    <location>
        <begin position="114"/>
        <end position="144"/>
    </location>
</feature>
<dbReference type="GO" id="GO:0048024">
    <property type="term" value="P:regulation of mRNA splicing, via spliceosome"/>
    <property type="evidence" value="ECO:0007669"/>
    <property type="project" value="TreeGrafter"/>
</dbReference>
<feature type="region of interest" description="Disordered" evidence="3">
    <location>
        <begin position="488"/>
        <end position="673"/>
    </location>
</feature>
<feature type="compositionally biased region" description="Polar residues" evidence="3">
    <location>
        <begin position="513"/>
        <end position="542"/>
    </location>
</feature>
<dbReference type="GO" id="GO:0003729">
    <property type="term" value="F:mRNA binding"/>
    <property type="evidence" value="ECO:0007669"/>
    <property type="project" value="TreeGrafter"/>
</dbReference>
<dbReference type="InterPro" id="IPR004087">
    <property type="entry name" value="KH_dom"/>
</dbReference>
<dbReference type="GO" id="GO:0005634">
    <property type="term" value="C:nucleus"/>
    <property type="evidence" value="ECO:0007669"/>
    <property type="project" value="TreeGrafter"/>
</dbReference>
<evidence type="ECO:0000259" key="4">
    <source>
        <dbReference type="SMART" id="SM00322"/>
    </source>
</evidence>
<proteinExistence type="predicted"/>
<feature type="region of interest" description="Disordered" evidence="3">
    <location>
        <begin position="416"/>
        <end position="473"/>
    </location>
</feature>
<evidence type="ECO:0000256" key="2">
    <source>
        <dbReference type="PROSITE-ProRule" id="PRU00117"/>
    </source>
</evidence>
<dbReference type="PANTHER" id="PTHR11208">
    <property type="entry name" value="RNA-BINDING PROTEIN RELATED"/>
    <property type="match status" value="1"/>
</dbReference>
<keyword evidence="1 2" id="KW-0694">RNA-binding</keyword>
<dbReference type="EMBL" id="OIVN01006393">
    <property type="protein sequence ID" value="SPD32198.1"/>
    <property type="molecule type" value="Genomic_DNA"/>
</dbReference>
<dbReference type="SMART" id="SM00322">
    <property type="entry name" value="KH"/>
    <property type="match status" value="1"/>
</dbReference>
<organism evidence="5">
    <name type="scientific">Fagus sylvatica</name>
    <name type="common">Beechnut</name>
    <dbReference type="NCBI Taxonomy" id="28930"/>
    <lineage>
        <taxon>Eukaryota</taxon>
        <taxon>Viridiplantae</taxon>
        <taxon>Streptophyta</taxon>
        <taxon>Embryophyta</taxon>
        <taxon>Tracheophyta</taxon>
        <taxon>Spermatophyta</taxon>
        <taxon>Magnoliopsida</taxon>
        <taxon>eudicotyledons</taxon>
        <taxon>Gunneridae</taxon>
        <taxon>Pentapetalae</taxon>
        <taxon>rosids</taxon>
        <taxon>fabids</taxon>
        <taxon>Fagales</taxon>
        <taxon>Fagaceae</taxon>
        <taxon>Fagus</taxon>
    </lineage>
</organism>
<dbReference type="Pfam" id="PF22675">
    <property type="entry name" value="KH-I_KHDC4-BBP"/>
    <property type="match status" value="1"/>
</dbReference>
<feature type="compositionally biased region" description="Polar residues" evidence="3">
    <location>
        <begin position="12"/>
        <end position="29"/>
    </location>
</feature>
<dbReference type="Gene3D" id="3.30.1370.10">
    <property type="entry name" value="K Homology domain, type 1"/>
    <property type="match status" value="1"/>
</dbReference>
<feature type="region of interest" description="Disordered" evidence="3">
    <location>
        <begin position="50"/>
        <end position="86"/>
    </location>
</feature>